<comment type="caution">
    <text evidence="1">The sequence shown here is derived from an EMBL/GenBank/DDBJ whole genome shotgun (WGS) entry which is preliminary data.</text>
</comment>
<protein>
    <recommendedName>
        <fullName evidence="3">DUF945 domain-containing protein</fullName>
    </recommendedName>
</protein>
<gene>
    <name evidence="1" type="ORF">QC818_11835</name>
</gene>
<dbReference type="Proteomes" id="UP001264519">
    <property type="component" value="Unassembled WGS sequence"/>
</dbReference>
<evidence type="ECO:0000313" key="1">
    <source>
        <dbReference type="EMBL" id="MDR5867481.1"/>
    </source>
</evidence>
<organism evidence="1 2">
    <name type="scientific">Halomonas koreensis</name>
    <dbReference type="NCBI Taxonomy" id="245385"/>
    <lineage>
        <taxon>Bacteria</taxon>
        <taxon>Pseudomonadati</taxon>
        <taxon>Pseudomonadota</taxon>
        <taxon>Gammaproteobacteria</taxon>
        <taxon>Oceanospirillales</taxon>
        <taxon>Halomonadaceae</taxon>
        <taxon>Halomonas</taxon>
    </lineage>
</organism>
<proteinExistence type="predicted"/>
<dbReference type="RefSeq" id="WP_309653072.1">
    <property type="nucleotide sequence ID" value="NZ_JARWAK010000009.1"/>
</dbReference>
<evidence type="ECO:0008006" key="3">
    <source>
        <dbReference type="Google" id="ProtNLM"/>
    </source>
</evidence>
<name>A0ABU1G473_9GAMM</name>
<accession>A0ABU1G473</accession>
<dbReference type="EMBL" id="JARWAK010000009">
    <property type="protein sequence ID" value="MDR5867481.1"/>
    <property type="molecule type" value="Genomic_DNA"/>
</dbReference>
<evidence type="ECO:0000313" key="2">
    <source>
        <dbReference type="Proteomes" id="UP001264519"/>
    </source>
</evidence>
<keyword evidence="2" id="KW-1185">Reference proteome</keyword>
<sequence length="106" mass="10992">MSRLLSLALIAGLAYGGLYLYYGAAVEAAVEDALADMGLTALTVEDIDYAPTAPLGREATITADIVYQGAAASIDLTLHGHPLFSEEIRLELGGLQALRLTIGGGQ</sequence>
<reference evidence="1 2" key="1">
    <citation type="submission" date="2023-04" db="EMBL/GenBank/DDBJ databases">
        <title>A long-awaited taxogenomic arrangement of the family Halomonadaceae.</title>
        <authorList>
            <person name="De La Haba R."/>
            <person name="Chuvochina M."/>
            <person name="Wittouck S."/>
            <person name="Arahal D.R."/>
            <person name="Sanchez-Porro C."/>
            <person name="Hugenholtz P."/>
            <person name="Ventosa A."/>
        </authorList>
    </citation>
    <scope>NUCLEOTIDE SEQUENCE [LARGE SCALE GENOMIC DNA]</scope>
    <source>
        <strain evidence="1 2">DSM 23530</strain>
    </source>
</reference>